<evidence type="ECO:0008006" key="10">
    <source>
        <dbReference type="Google" id="ProtNLM"/>
    </source>
</evidence>
<name>A0A1F5VVE0_9BACT</name>
<keyword evidence="6 7" id="KW-0472">Membrane</keyword>
<accession>A0A1F5VVE0</accession>
<dbReference type="STRING" id="1817863.A2Y62_07360"/>
<comment type="similarity">
    <text evidence="2 7">Belongs to the MlaE permease family.</text>
</comment>
<dbReference type="PANTHER" id="PTHR30188:SF4">
    <property type="entry name" value="PROTEIN TRIGALACTOSYLDIACYLGLYCEROL 1, CHLOROPLASTIC"/>
    <property type="match status" value="1"/>
</dbReference>
<evidence type="ECO:0000313" key="8">
    <source>
        <dbReference type="EMBL" id="OGF67365.1"/>
    </source>
</evidence>
<gene>
    <name evidence="8" type="ORF">A2Y62_07360</name>
</gene>
<comment type="caution">
    <text evidence="8">The sequence shown here is derived from an EMBL/GenBank/DDBJ whole genome shotgun (WGS) entry which is preliminary data.</text>
</comment>
<organism evidence="8 9">
    <name type="scientific">Candidatus Fischerbacteria bacterium RBG_13_37_8</name>
    <dbReference type="NCBI Taxonomy" id="1817863"/>
    <lineage>
        <taxon>Bacteria</taxon>
        <taxon>Candidatus Fischeribacteriota</taxon>
    </lineage>
</organism>
<feature type="transmembrane region" description="Helical" evidence="7">
    <location>
        <begin position="138"/>
        <end position="157"/>
    </location>
</feature>
<evidence type="ECO:0000256" key="2">
    <source>
        <dbReference type="ARBA" id="ARBA00007556"/>
    </source>
</evidence>
<keyword evidence="5 7" id="KW-1133">Transmembrane helix</keyword>
<dbReference type="GO" id="GO:0043190">
    <property type="term" value="C:ATP-binding cassette (ABC) transporter complex"/>
    <property type="evidence" value="ECO:0007669"/>
    <property type="project" value="InterPro"/>
</dbReference>
<evidence type="ECO:0000256" key="7">
    <source>
        <dbReference type="RuleBase" id="RU362044"/>
    </source>
</evidence>
<reference evidence="8 9" key="1">
    <citation type="journal article" date="2016" name="Nat. Commun.">
        <title>Thousands of microbial genomes shed light on interconnected biogeochemical processes in an aquifer system.</title>
        <authorList>
            <person name="Anantharaman K."/>
            <person name="Brown C.T."/>
            <person name="Hug L.A."/>
            <person name="Sharon I."/>
            <person name="Castelle C.J."/>
            <person name="Probst A.J."/>
            <person name="Thomas B.C."/>
            <person name="Singh A."/>
            <person name="Wilkins M.J."/>
            <person name="Karaoz U."/>
            <person name="Brodie E.L."/>
            <person name="Williams K.H."/>
            <person name="Hubbard S.S."/>
            <person name="Banfield J.F."/>
        </authorList>
    </citation>
    <scope>NUCLEOTIDE SEQUENCE [LARGE SCALE GENOMIC DNA]</scope>
</reference>
<dbReference type="PANTHER" id="PTHR30188">
    <property type="entry name" value="ABC TRANSPORTER PERMEASE PROTEIN-RELATED"/>
    <property type="match status" value="1"/>
</dbReference>
<sequence>MDIIQNTIKVIIFELQEFFKLSYITIQRLFTPPRYYYDILDQLNIIGIGSLKIVLLTGMFTGMVLALQTAQTLMTFGAKNYVGKIVSASIIRELGPVLCCLMLSGRVSSGIAAELGAMVVTDQINAMRAMGSDPIRKLVIPRMIACIIAAPALTILADFVGLLGGWIISTFLLHVSSAVYWRSSLDILTFSDIASGLIKPFCFGFIVAMVGCYYGLNTTGGTRGVGNATTNSVVTSSILILALDFFLTKLFFAIFASY</sequence>
<keyword evidence="3" id="KW-0813">Transport</keyword>
<feature type="transmembrane region" description="Helical" evidence="7">
    <location>
        <begin position="193"/>
        <end position="216"/>
    </location>
</feature>
<dbReference type="Pfam" id="PF02405">
    <property type="entry name" value="MlaE"/>
    <property type="match status" value="1"/>
</dbReference>
<dbReference type="InterPro" id="IPR030802">
    <property type="entry name" value="Permease_MalE"/>
</dbReference>
<comment type="subcellular location">
    <subcellularLocation>
        <location evidence="1">Membrane</location>
        <topology evidence="1">Multi-pass membrane protein</topology>
    </subcellularLocation>
</comment>
<dbReference type="AlphaFoldDB" id="A0A1F5VVE0"/>
<keyword evidence="4 7" id="KW-0812">Transmembrane</keyword>
<evidence type="ECO:0000256" key="6">
    <source>
        <dbReference type="ARBA" id="ARBA00023136"/>
    </source>
</evidence>
<feature type="transmembrane region" description="Helical" evidence="7">
    <location>
        <begin position="236"/>
        <end position="256"/>
    </location>
</feature>
<evidence type="ECO:0000256" key="5">
    <source>
        <dbReference type="ARBA" id="ARBA00022989"/>
    </source>
</evidence>
<feature type="transmembrane region" description="Helical" evidence="7">
    <location>
        <begin position="163"/>
        <end position="181"/>
    </location>
</feature>
<dbReference type="NCBIfam" id="TIGR00056">
    <property type="entry name" value="MlaE family lipid ABC transporter permease subunit"/>
    <property type="match status" value="1"/>
</dbReference>
<dbReference type="GO" id="GO:0005548">
    <property type="term" value="F:phospholipid transporter activity"/>
    <property type="evidence" value="ECO:0007669"/>
    <property type="project" value="TreeGrafter"/>
</dbReference>
<evidence type="ECO:0000256" key="1">
    <source>
        <dbReference type="ARBA" id="ARBA00004141"/>
    </source>
</evidence>
<evidence type="ECO:0000256" key="4">
    <source>
        <dbReference type="ARBA" id="ARBA00022692"/>
    </source>
</evidence>
<dbReference type="EMBL" id="MFGW01000060">
    <property type="protein sequence ID" value="OGF67365.1"/>
    <property type="molecule type" value="Genomic_DNA"/>
</dbReference>
<protein>
    <recommendedName>
        <fullName evidence="10">Transporter</fullName>
    </recommendedName>
</protein>
<proteinExistence type="inferred from homology"/>
<dbReference type="Proteomes" id="UP000178943">
    <property type="component" value="Unassembled WGS sequence"/>
</dbReference>
<feature type="transmembrane region" description="Helical" evidence="7">
    <location>
        <begin position="45"/>
        <end position="67"/>
    </location>
</feature>
<evidence type="ECO:0000256" key="3">
    <source>
        <dbReference type="ARBA" id="ARBA00022448"/>
    </source>
</evidence>
<dbReference type="InterPro" id="IPR003453">
    <property type="entry name" value="ABC_MlaE_roteobac"/>
</dbReference>
<evidence type="ECO:0000313" key="9">
    <source>
        <dbReference type="Proteomes" id="UP000178943"/>
    </source>
</evidence>